<dbReference type="PANTHER" id="PTHR21462:SF2">
    <property type="entry name" value="CELL SURFACE GLYCOPROTEIN CD200 RECEPTOR 2"/>
    <property type="match status" value="1"/>
</dbReference>
<dbReference type="InterPro" id="IPR036179">
    <property type="entry name" value="Ig-like_dom_sf"/>
</dbReference>
<dbReference type="Gene3D" id="2.60.40.10">
    <property type="entry name" value="Immunoglobulins"/>
    <property type="match status" value="2"/>
</dbReference>
<evidence type="ECO:0000256" key="8">
    <source>
        <dbReference type="ARBA" id="ARBA00023319"/>
    </source>
</evidence>
<feature type="transmembrane region" description="Helical" evidence="9">
    <location>
        <begin position="247"/>
        <end position="268"/>
    </location>
</feature>
<keyword evidence="10" id="KW-0732">Signal</keyword>
<evidence type="ECO:0000256" key="5">
    <source>
        <dbReference type="ARBA" id="ARBA00023136"/>
    </source>
</evidence>
<feature type="chain" id="PRO_5040456880" description="Ig-like domain-containing protein" evidence="10">
    <location>
        <begin position="25"/>
        <end position="287"/>
    </location>
</feature>
<dbReference type="AlphaFoldDB" id="A0A9Q1DVL8"/>
<dbReference type="GO" id="GO:0009986">
    <property type="term" value="C:cell surface"/>
    <property type="evidence" value="ECO:0007669"/>
    <property type="project" value="UniProtKB-ARBA"/>
</dbReference>
<dbReference type="Proteomes" id="UP001152803">
    <property type="component" value="Unassembled WGS sequence"/>
</dbReference>
<feature type="signal peptide" evidence="10">
    <location>
        <begin position="1"/>
        <end position="24"/>
    </location>
</feature>
<gene>
    <name evidence="12" type="ORF">COCON_G00051860</name>
</gene>
<evidence type="ECO:0000313" key="12">
    <source>
        <dbReference type="EMBL" id="KAJ8282667.1"/>
    </source>
</evidence>
<evidence type="ECO:0000256" key="3">
    <source>
        <dbReference type="ARBA" id="ARBA00022692"/>
    </source>
</evidence>
<comment type="subcellular location">
    <subcellularLocation>
        <location evidence="1">Membrane</location>
        <topology evidence="1">Single-pass membrane protein</topology>
    </subcellularLocation>
</comment>
<dbReference type="Pfam" id="PF22705">
    <property type="entry name" value="C2-set_3"/>
    <property type="match status" value="1"/>
</dbReference>
<feature type="domain" description="Ig-like" evidence="11">
    <location>
        <begin position="147"/>
        <end position="235"/>
    </location>
</feature>
<feature type="domain" description="Ig-like" evidence="11">
    <location>
        <begin position="37"/>
        <end position="140"/>
    </location>
</feature>
<organism evidence="12 13">
    <name type="scientific">Conger conger</name>
    <name type="common">Conger eel</name>
    <name type="synonym">Muraena conger</name>
    <dbReference type="NCBI Taxonomy" id="82655"/>
    <lineage>
        <taxon>Eukaryota</taxon>
        <taxon>Metazoa</taxon>
        <taxon>Chordata</taxon>
        <taxon>Craniata</taxon>
        <taxon>Vertebrata</taxon>
        <taxon>Euteleostomi</taxon>
        <taxon>Actinopterygii</taxon>
        <taxon>Neopterygii</taxon>
        <taxon>Teleostei</taxon>
        <taxon>Anguilliformes</taxon>
        <taxon>Congridae</taxon>
        <taxon>Conger</taxon>
    </lineage>
</organism>
<keyword evidence="8" id="KW-0393">Immunoglobulin domain</keyword>
<dbReference type="InterPro" id="IPR040012">
    <property type="entry name" value="CD200R"/>
</dbReference>
<dbReference type="GO" id="GO:0038023">
    <property type="term" value="F:signaling receptor activity"/>
    <property type="evidence" value="ECO:0007669"/>
    <property type="project" value="InterPro"/>
</dbReference>
<dbReference type="InterPro" id="IPR013783">
    <property type="entry name" value="Ig-like_fold"/>
</dbReference>
<comment type="similarity">
    <text evidence="2">Belongs to the CD200R family.</text>
</comment>
<dbReference type="OrthoDB" id="8915654at2759"/>
<dbReference type="InterPro" id="IPR007110">
    <property type="entry name" value="Ig-like_dom"/>
</dbReference>
<dbReference type="PANTHER" id="PTHR21462">
    <property type="entry name" value="CELL SURFACE GLYCOPROTEIN OX2 RECEPTOR PRECURSOR"/>
    <property type="match status" value="1"/>
</dbReference>
<keyword evidence="5 9" id="KW-0472">Membrane</keyword>
<evidence type="ECO:0000256" key="2">
    <source>
        <dbReference type="ARBA" id="ARBA00008215"/>
    </source>
</evidence>
<evidence type="ECO:0000256" key="4">
    <source>
        <dbReference type="ARBA" id="ARBA00022989"/>
    </source>
</evidence>
<protein>
    <recommendedName>
        <fullName evidence="11">Ig-like domain-containing protein</fullName>
    </recommendedName>
</protein>
<keyword evidence="3 9" id="KW-0812">Transmembrane</keyword>
<comment type="caution">
    <text evidence="12">The sequence shown here is derived from an EMBL/GenBank/DDBJ whole genome shotgun (WGS) entry which is preliminary data.</text>
</comment>
<evidence type="ECO:0000313" key="13">
    <source>
        <dbReference type="Proteomes" id="UP001152803"/>
    </source>
</evidence>
<dbReference type="EMBL" id="JAFJMO010000003">
    <property type="protein sequence ID" value="KAJ8282667.1"/>
    <property type="molecule type" value="Genomic_DNA"/>
</dbReference>
<keyword evidence="13" id="KW-1185">Reference proteome</keyword>
<keyword evidence="7" id="KW-0325">Glycoprotein</keyword>
<accession>A0A9Q1DVL8</accession>
<dbReference type="GO" id="GO:0150077">
    <property type="term" value="P:regulation of neuroinflammatory response"/>
    <property type="evidence" value="ECO:0007669"/>
    <property type="project" value="InterPro"/>
</dbReference>
<name>A0A9Q1DVL8_CONCO</name>
<dbReference type="SUPFAM" id="SSF48726">
    <property type="entry name" value="Immunoglobulin"/>
    <property type="match status" value="2"/>
</dbReference>
<dbReference type="GO" id="GO:0016020">
    <property type="term" value="C:membrane"/>
    <property type="evidence" value="ECO:0007669"/>
    <property type="project" value="UniProtKB-SubCell"/>
</dbReference>
<evidence type="ECO:0000256" key="1">
    <source>
        <dbReference type="ARBA" id="ARBA00004167"/>
    </source>
</evidence>
<evidence type="ECO:0000256" key="10">
    <source>
        <dbReference type="SAM" id="SignalP"/>
    </source>
</evidence>
<proteinExistence type="inferred from homology"/>
<sequence length="287" mass="31556">MVLITDNIAMDLFLLLHAVLGSYAIPTKSQDSTSTRPLLKEFRSETCVLGSSVDLICTNKTWNEMIHTIWELTTERGTCIIASGFGVPDHDTCNDGKVLNNSSSGGSYLHIPLFSKADEGLYHCEAVYRDGSYSVEIKVSAGDTVSPQISTRLDFRDGKREAVCSAEGGKPAASISWRNRWNSSVTQSLKNNMDGSFTVESRLILPDSISAGNLSCIITHPSWGEGHTEAIQAINHEESTASFTLQYSVLSVCSVILLLGFLTACSIVRTSVRRRRTVWRPICHVYR</sequence>
<reference evidence="12" key="1">
    <citation type="journal article" date="2023" name="Science">
        <title>Genome structures resolve the early diversification of teleost fishes.</title>
        <authorList>
            <person name="Parey E."/>
            <person name="Louis A."/>
            <person name="Montfort J."/>
            <person name="Bouchez O."/>
            <person name="Roques C."/>
            <person name="Iampietro C."/>
            <person name="Lluch J."/>
            <person name="Castinel A."/>
            <person name="Donnadieu C."/>
            <person name="Desvignes T."/>
            <person name="Floi Bucao C."/>
            <person name="Jouanno E."/>
            <person name="Wen M."/>
            <person name="Mejri S."/>
            <person name="Dirks R."/>
            <person name="Jansen H."/>
            <person name="Henkel C."/>
            <person name="Chen W.J."/>
            <person name="Zahm M."/>
            <person name="Cabau C."/>
            <person name="Klopp C."/>
            <person name="Thompson A.W."/>
            <person name="Robinson-Rechavi M."/>
            <person name="Braasch I."/>
            <person name="Lecointre G."/>
            <person name="Bobe J."/>
            <person name="Postlethwait J.H."/>
            <person name="Berthelot C."/>
            <person name="Roest Crollius H."/>
            <person name="Guiguen Y."/>
        </authorList>
    </citation>
    <scope>NUCLEOTIDE SEQUENCE</scope>
    <source>
        <strain evidence="12">Concon-B</strain>
    </source>
</reference>
<evidence type="ECO:0000256" key="6">
    <source>
        <dbReference type="ARBA" id="ARBA00023157"/>
    </source>
</evidence>
<keyword evidence="4 9" id="KW-1133">Transmembrane helix</keyword>
<evidence type="ECO:0000259" key="11">
    <source>
        <dbReference type="PROSITE" id="PS50835"/>
    </source>
</evidence>
<evidence type="ECO:0000256" key="7">
    <source>
        <dbReference type="ARBA" id="ARBA00023180"/>
    </source>
</evidence>
<evidence type="ECO:0000256" key="9">
    <source>
        <dbReference type="SAM" id="Phobius"/>
    </source>
</evidence>
<dbReference type="PROSITE" id="PS50835">
    <property type="entry name" value="IG_LIKE"/>
    <property type="match status" value="2"/>
</dbReference>
<keyword evidence="6" id="KW-1015">Disulfide bond</keyword>
<dbReference type="InterPro" id="IPR053896">
    <property type="entry name" value="BTN3A2-like_Ig-C"/>
</dbReference>